<organism evidence="2 3">
    <name type="scientific">Amblyomma americanum</name>
    <name type="common">Lone star tick</name>
    <dbReference type="NCBI Taxonomy" id="6943"/>
    <lineage>
        <taxon>Eukaryota</taxon>
        <taxon>Metazoa</taxon>
        <taxon>Ecdysozoa</taxon>
        <taxon>Arthropoda</taxon>
        <taxon>Chelicerata</taxon>
        <taxon>Arachnida</taxon>
        <taxon>Acari</taxon>
        <taxon>Parasitiformes</taxon>
        <taxon>Ixodida</taxon>
        <taxon>Ixodoidea</taxon>
        <taxon>Ixodidae</taxon>
        <taxon>Amblyomminae</taxon>
        <taxon>Amblyomma</taxon>
    </lineage>
</organism>
<evidence type="ECO:0000313" key="2">
    <source>
        <dbReference type="EMBL" id="KAK8762430.1"/>
    </source>
</evidence>
<evidence type="ECO:0000256" key="1">
    <source>
        <dbReference type="SAM" id="MobiDB-lite"/>
    </source>
</evidence>
<keyword evidence="3" id="KW-1185">Reference proteome</keyword>
<dbReference type="AlphaFoldDB" id="A0AAQ4DIZ0"/>
<feature type="region of interest" description="Disordered" evidence="1">
    <location>
        <begin position="1"/>
        <end position="21"/>
    </location>
</feature>
<evidence type="ECO:0000313" key="3">
    <source>
        <dbReference type="Proteomes" id="UP001321473"/>
    </source>
</evidence>
<comment type="caution">
    <text evidence="2">The sequence shown here is derived from an EMBL/GenBank/DDBJ whole genome shotgun (WGS) entry which is preliminary data.</text>
</comment>
<name>A0AAQ4DIZ0_AMBAM</name>
<dbReference type="EMBL" id="JARKHS020030100">
    <property type="protein sequence ID" value="KAK8762430.1"/>
    <property type="molecule type" value="Genomic_DNA"/>
</dbReference>
<dbReference type="Proteomes" id="UP001321473">
    <property type="component" value="Unassembled WGS sequence"/>
</dbReference>
<reference evidence="2 3" key="1">
    <citation type="journal article" date="2023" name="Arcadia Sci">
        <title>De novo assembly of a long-read Amblyomma americanum tick genome.</title>
        <authorList>
            <person name="Chou S."/>
            <person name="Poskanzer K.E."/>
            <person name="Rollins M."/>
            <person name="Thuy-Boun P.S."/>
        </authorList>
    </citation>
    <scope>NUCLEOTIDE SEQUENCE [LARGE SCALE GENOMIC DNA]</scope>
    <source>
        <strain evidence="2">F_SG_1</strain>
        <tissue evidence="2">Salivary glands</tissue>
    </source>
</reference>
<protein>
    <submittedName>
        <fullName evidence="2">Uncharacterized protein</fullName>
    </submittedName>
</protein>
<proteinExistence type="predicted"/>
<accession>A0AAQ4DIZ0</accession>
<sequence>MHHNDEDAEWINVQHRDNSEENLENSYSKDLTFYDECLDSAELAKRIILAESTVQEFIPAIRQTSHHPIHTTVGSIGRFTPCAASEDHWEWLITHYTGHAFNADDPVVIWDNATGLVELLMDDSSLSRDDSRLLVAWTLLRKVLPFASGERMIALAKKKYANQRRRGAIADFCYDTVTDVMALAASKLYFRKCSYRFLCFGRYLI</sequence>
<gene>
    <name evidence="2" type="ORF">V5799_026301</name>
</gene>